<dbReference type="RefSeq" id="WP_206581982.1">
    <property type="nucleotide sequence ID" value="NZ_JAFJZZ010000002.1"/>
</dbReference>
<protein>
    <submittedName>
        <fullName evidence="1">Phage portal protein</fullName>
    </submittedName>
</protein>
<keyword evidence="2" id="KW-1185">Reference proteome</keyword>
<comment type="caution">
    <text evidence="1">The sequence shown here is derived from an EMBL/GenBank/DDBJ whole genome shotgun (WGS) entry which is preliminary data.</text>
</comment>
<dbReference type="InterPro" id="IPR018989">
    <property type="entry name" value="DUF2001"/>
</dbReference>
<dbReference type="SUPFAM" id="SSF69279">
    <property type="entry name" value="Phage tail proteins"/>
    <property type="match status" value="1"/>
</dbReference>
<organism evidence="1 2">
    <name type="scientific">Clostridium aminobutyricum</name>
    <dbReference type="NCBI Taxonomy" id="33953"/>
    <lineage>
        <taxon>Bacteria</taxon>
        <taxon>Bacillati</taxon>
        <taxon>Bacillota</taxon>
        <taxon>Clostridia</taxon>
        <taxon>Eubacteriales</taxon>
        <taxon>Clostridiaceae</taxon>
        <taxon>Clostridium</taxon>
    </lineage>
</organism>
<accession>A0A939D830</accession>
<sequence length="158" mass="17441">MTNTYTKLADTISSHEGKGYITIDGANRELFELSKLTAQIDLTVTAKRMLGNRMTQHKVTGAEGTGSMTLYFANSQIFRQALTYLKDGTYTGITLQVYNEDAQSTVGRQEVVMGNVILATIPVASLDDGSDDPITFDTDFTFDTIEALTTFDLPENYR</sequence>
<dbReference type="EMBL" id="JAFJZZ010000002">
    <property type="protein sequence ID" value="MBN7773149.1"/>
    <property type="molecule type" value="Genomic_DNA"/>
</dbReference>
<dbReference type="Pfam" id="PF09393">
    <property type="entry name" value="DUF2001"/>
    <property type="match status" value="1"/>
</dbReference>
<proteinExistence type="predicted"/>
<dbReference type="InterPro" id="IPR038628">
    <property type="entry name" value="XkdM-like_sf"/>
</dbReference>
<evidence type="ECO:0000313" key="2">
    <source>
        <dbReference type="Proteomes" id="UP000664545"/>
    </source>
</evidence>
<evidence type="ECO:0000313" key="1">
    <source>
        <dbReference type="EMBL" id="MBN7773149.1"/>
    </source>
</evidence>
<dbReference type="Gene3D" id="2.30.110.40">
    <property type="entry name" value="Phage tail tube protein"/>
    <property type="match status" value="1"/>
</dbReference>
<dbReference type="Proteomes" id="UP000664545">
    <property type="component" value="Unassembled WGS sequence"/>
</dbReference>
<dbReference type="AlphaFoldDB" id="A0A939D830"/>
<reference evidence="1" key="1">
    <citation type="submission" date="2021-02" db="EMBL/GenBank/DDBJ databases">
        <title>Abyssanaerobacter marinus gen.nov., sp., nov, anaerobic bacterium isolated from the Onnuri vent field of Indian Ocean and suggestion of Mogibacteriaceae fam. nov., and proposal of reclassification of ambiguous this family's genus member.</title>
        <authorList>
            <person name="Kim Y.J."/>
            <person name="Yang J.-A."/>
        </authorList>
    </citation>
    <scope>NUCLEOTIDE SEQUENCE</scope>
    <source>
        <strain evidence="1">DSM 2634</strain>
    </source>
</reference>
<name>A0A939D830_CLOAM</name>
<gene>
    <name evidence="1" type="ORF">JYB65_07230</name>
</gene>